<organism evidence="12 13">
    <name type="scientific">Corynebacterium epidermidicanis</name>
    <dbReference type="NCBI Taxonomy" id="1050174"/>
    <lineage>
        <taxon>Bacteria</taxon>
        <taxon>Bacillati</taxon>
        <taxon>Actinomycetota</taxon>
        <taxon>Actinomycetes</taxon>
        <taxon>Mycobacteriales</taxon>
        <taxon>Corynebacteriaceae</taxon>
        <taxon>Corynebacterium</taxon>
    </lineage>
</organism>
<accession>A0A0G3GTN1</accession>
<evidence type="ECO:0000256" key="7">
    <source>
        <dbReference type="ARBA" id="ARBA00022967"/>
    </source>
</evidence>
<keyword evidence="3 10" id="KW-0813">Transport</keyword>
<dbReference type="GO" id="GO:0043190">
    <property type="term" value="C:ATP-binding cassette (ABC) transporter complex"/>
    <property type="evidence" value="ECO:0007669"/>
    <property type="project" value="TreeGrafter"/>
</dbReference>
<dbReference type="PATRIC" id="fig|1050174.4.peg.1057"/>
<gene>
    <name evidence="12" type="ORF">CEPID_05220</name>
</gene>
<dbReference type="NCBIfam" id="TIGR01166">
    <property type="entry name" value="cbiO"/>
    <property type="match status" value="1"/>
</dbReference>
<name>A0A0G3GTN1_9CORY</name>
<dbReference type="SMART" id="SM00382">
    <property type="entry name" value="AAA"/>
    <property type="match status" value="1"/>
</dbReference>
<dbReference type="AlphaFoldDB" id="A0A0G3GTN1"/>
<evidence type="ECO:0000256" key="4">
    <source>
        <dbReference type="ARBA" id="ARBA00022475"/>
    </source>
</evidence>
<evidence type="ECO:0000256" key="6">
    <source>
        <dbReference type="ARBA" id="ARBA00022840"/>
    </source>
</evidence>
<keyword evidence="6 10" id="KW-0067">ATP-binding</keyword>
<comment type="function">
    <text evidence="9">Probably part of an ABC transporter complex. Responsible for energy coupling to the transport system.</text>
</comment>
<sequence length="268" mass="29401">MISLRSVTFHHDYLDDILTDVNLDISPGERLAILGPNGSGKSTLLRLLAGQWRPTSGTVLIDDQPISYNRRGRDHVRRRVQLVLQEPDDQLFATSVRADVSYGPVNLGLEALEVQRRVDKALASCGITELAERVPHQLSYGQRKQVALAGALAMQPEFLLLDEPTAGLDPQATRTLLTLLETVRGEGTTVVLTSHDVDFAYAFADRVAIVSDKKLTTGRKSEILTDRALVESSGLVLPWAPAASQLAGEEVGSSERLWEFVVEKQHEA</sequence>
<proteinExistence type="inferred from homology"/>
<keyword evidence="13" id="KW-1185">Reference proteome</keyword>
<dbReference type="EMBL" id="CP011541">
    <property type="protein sequence ID" value="AKK02913.1"/>
    <property type="molecule type" value="Genomic_DNA"/>
</dbReference>
<keyword evidence="4 10" id="KW-1003">Cell membrane</keyword>
<dbReference type="GO" id="GO:0042626">
    <property type="term" value="F:ATPase-coupled transmembrane transporter activity"/>
    <property type="evidence" value="ECO:0007669"/>
    <property type="project" value="TreeGrafter"/>
</dbReference>
<comment type="similarity">
    <text evidence="2 10">Belongs to the ABC transporter superfamily.</text>
</comment>
<evidence type="ECO:0000256" key="10">
    <source>
        <dbReference type="RuleBase" id="RU364103"/>
    </source>
</evidence>
<keyword evidence="8 10" id="KW-0472">Membrane</keyword>
<dbReference type="InterPro" id="IPR027417">
    <property type="entry name" value="P-loop_NTPase"/>
</dbReference>
<dbReference type="KEGG" id="cei:CEPID_05220"/>
<dbReference type="FunFam" id="3.40.50.300:FF:000224">
    <property type="entry name" value="Energy-coupling factor transporter ATP-binding protein EcfA"/>
    <property type="match status" value="1"/>
</dbReference>
<dbReference type="OrthoDB" id="9806471at2"/>
<evidence type="ECO:0000256" key="8">
    <source>
        <dbReference type="ARBA" id="ARBA00023136"/>
    </source>
</evidence>
<dbReference type="GO" id="GO:0006824">
    <property type="term" value="P:cobalt ion transport"/>
    <property type="evidence" value="ECO:0007669"/>
    <property type="project" value="InterPro"/>
</dbReference>
<dbReference type="CDD" id="cd03225">
    <property type="entry name" value="ABC_cobalt_CbiO_domain1"/>
    <property type="match status" value="1"/>
</dbReference>
<evidence type="ECO:0000313" key="13">
    <source>
        <dbReference type="Proteomes" id="UP000035368"/>
    </source>
</evidence>
<dbReference type="InterPro" id="IPR050095">
    <property type="entry name" value="ECF_ABC_transporter_ATP-bd"/>
</dbReference>
<dbReference type="Proteomes" id="UP000035368">
    <property type="component" value="Chromosome"/>
</dbReference>
<dbReference type="PROSITE" id="PS50893">
    <property type="entry name" value="ABC_TRANSPORTER_2"/>
    <property type="match status" value="1"/>
</dbReference>
<evidence type="ECO:0000256" key="5">
    <source>
        <dbReference type="ARBA" id="ARBA00022741"/>
    </source>
</evidence>
<dbReference type="STRING" id="1050174.CEPID_05220"/>
<dbReference type="InterPro" id="IPR015856">
    <property type="entry name" value="ABC_transpr_CbiO/EcfA_su"/>
</dbReference>
<evidence type="ECO:0000256" key="3">
    <source>
        <dbReference type="ARBA" id="ARBA00022448"/>
    </source>
</evidence>
<dbReference type="PANTHER" id="PTHR43553">
    <property type="entry name" value="HEAVY METAL TRANSPORTER"/>
    <property type="match status" value="1"/>
</dbReference>
<protein>
    <recommendedName>
        <fullName evidence="10">ABC transporter ATP-binding protein</fullName>
    </recommendedName>
</protein>
<evidence type="ECO:0000256" key="2">
    <source>
        <dbReference type="ARBA" id="ARBA00005417"/>
    </source>
</evidence>
<dbReference type="InterPro" id="IPR003593">
    <property type="entry name" value="AAA+_ATPase"/>
</dbReference>
<comment type="function">
    <text evidence="10">Part of an ABC transporter complex. Responsible for energy coupling to the transport system.</text>
</comment>
<dbReference type="PANTHER" id="PTHR43553:SF24">
    <property type="entry name" value="ENERGY-COUPLING FACTOR TRANSPORTER ATP-BINDING PROTEIN ECFA1"/>
    <property type="match status" value="1"/>
</dbReference>
<dbReference type="SUPFAM" id="SSF52540">
    <property type="entry name" value="P-loop containing nucleoside triphosphate hydrolases"/>
    <property type="match status" value="1"/>
</dbReference>
<dbReference type="GO" id="GO:0016887">
    <property type="term" value="F:ATP hydrolysis activity"/>
    <property type="evidence" value="ECO:0007669"/>
    <property type="project" value="InterPro"/>
</dbReference>
<evidence type="ECO:0000256" key="9">
    <source>
        <dbReference type="ARBA" id="ARBA00025157"/>
    </source>
</evidence>
<keyword evidence="7" id="KW-1278">Translocase</keyword>
<feature type="domain" description="ABC transporter" evidence="11">
    <location>
        <begin position="2"/>
        <end position="237"/>
    </location>
</feature>
<dbReference type="RefSeq" id="WP_047240027.1">
    <property type="nucleotide sequence ID" value="NZ_CP011541.1"/>
</dbReference>
<dbReference type="InterPro" id="IPR005876">
    <property type="entry name" value="Co_trans_ATP-bd"/>
</dbReference>
<dbReference type="Gene3D" id="3.40.50.300">
    <property type="entry name" value="P-loop containing nucleotide triphosphate hydrolases"/>
    <property type="match status" value="1"/>
</dbReference>
<dbReference type="Pfam" id="PF00005">
    <property type="entry name" value="ABC_tran"/>
    <property type="match status" value="1"/>
</dbReference>
<evidence type="ECO:0000313" key="12">
    <source>
        <dbReference type="EMBL" id="AKK02913.1"/>
    </source>
</evidence>
<dbReference type="GO" id="GO:0005524">
    <property type="term" value="F:ATP binding"/>
    <property type="evidence" value="ECO:0007669"/>
    <property type="project" value="UniProtKB-UniRule"/>
</dbReference>
<evidence type="ECO:0000256" key="1">
    <source>
        <dbReference type="ARBA" id="ARBA00004202"/>
    </source>
</evidence>
<comment type="subcellular location">
    <subcellularLocation>
        <location evidence="1 10">Cell membrane</location>
        <topology evidence="1 10">Peripheral membrane protein</topology>
    </subcellularLocation>
</comment>
<reference evidence="12 13" key="1">
    <citation type="submission" date="2015-05" db="EMBL/GenBank/DDBJ databases">
        <title>Complete genome sequence of Corynebacterium epidermidicanis DSM 45586, isolated from the skin of a dog suffering from pruritus.</title>
        <authorList>
            <person name="Ruckert C."/>
            <person name="Albersmeier A."/>
            <person name="Winkler A."/>
            <person name="Tauch A."/>
        </authorList>
    </citation>
    <scope>NUCLEOTIDE SEQUENCE [LARGE SCALE GENOMIC DNA]</scope>
    <source>
        <strain evidence="12 13">DSM 45586</strain>
    </source>
</reference>
<keyword evidence="5 10" id="KW-0547">Nucleotide-binding</keyword>
<evidence type="ECO:0000259" key="11">
    <source>
        <dbReference type="PROSITE" id="PS50893"/>
    </source>
</evidence>
<keyword evidence="12" id="KW-0378">Hydrolase</keyword>
<dbReference type="InterPro" id="IPR003439">
    <property type="entry name" value="ABC_transporter-like_ATP-bd"/>
</dbReference>